<geneLocation type="plasmid" evidence="15 16">
    <name>pTT6-2</name>
</geneLocation>
<keyword evidence="10 13" id="KW-0472">Membrane</keyword>
<evidence type="ECO:0000256" key="12">
    <source>
        <dbReference type="ARBA" id="ARBA00031030"/>
    </source>
</evidence>
<evidence type="ECO:0000256" key="8">
    <source>
        <dbReference type="ARBA" id="ARBA00022841"/>
    </source>
</evidence>
<evidence type="ECO:0000256" key="4">
    <source>
        <dbReference type="ARBA" id="ARBA00016084"/>
    </source>
</evidence>
<keyword evidence="16" id="KW-1185">Reference proteome</keyword>
<feature type="transmembrane region" description="Helical" evidence="14">
    <location>
        <begin position="83"/>
        <end position="100"/>
    </location>
</feature>
<dbReference type="InterPro" id="IPR051085">
    <property type="entry name" value="MB_O-acyltransferase"/>
</dbReference>
<evidence type="ECO:0000256" key="1">
    <source>
        <dbReference type="ARBA" id="ARBA00004651"/>
    </source>
</evidence>
<dbReference type="Pfam" id="PF03062">
    <property type="entry name" value="MBOAT"/>
    <property type="match status" value="1"/>
</dbReference>
<protein>
    <recommendedName>
        <fullName evidence="4">Probable alginate O-acetylase AlgI</fullName>
    </recommendedName>
    <alternativeName>
        <fullName evidence="12">Alginate biosynthesis protein AlgI</fullName>
    </alternativeName>
</protein>
<evidence type="ECO:0000256" key="6">
    <source>
        <dbReference type="ARBA" id="ARBA00022679"/>
    </source>
</evidence>
<keyword evidence="7 14" id="KW-0812">Transmembrane</keyword>
<organism evidence="15 16">
    <name type="scientific">Skermanella cutis</name>
    <dbReference type="NCBI Taxonomy" id="2775420"/>
    <lineage>
        <taxon>Bacteria</taxon>
        <taxon>Pseudomonadati</taxon>
        <taxon>Pseudomonadota</taxon>
        <taxon>Alphaproteobacteria</taxon>
        <taxon>Rhodospirillales</taxon>
        <taxon>Azospirillaceae</taxon>
        <taxon>Skermanella</taxon>
    </lineage>
</organism>
<gene>
    <name evidence="15" type="ORF">IGS68_31710</name>
</gene>
<evidence type="ECO:0000256" key="7">
    <source>
        <dbReference type="ARBA" id="ARBA00022692"/>
    </source>
</evidence>
<feature type="transmembrane region" description="Helical" evidence="14">
    <location>
        <begin position="6"/>
        <end position="24"/>
    </location>
</feature>
<keyword evidence="5 13" id="KW-1003">Cell membrane</keyword>
<dbReference type="EMBL" id="CP067422">
    <property type="protein sequence ID" value="QQP93592.1"/>
    <property type="molecule type" value="Genomic_DNA"/>
</dbReference>
<evidence type="ECO:0000256" key="11">
    <source>
        <dbReference type="ARBA" id="ARBA00023315"/>
    </source>
</evidence>
<feature type="transmembrane region" description="Helical" evidence="14">
    <location>
        <begin position="382"/>
        <end position="401"/>
    </location>
</feature>
<feature type="transmembrane region" description="Helical" evidence="14">
    <location>
        <begin position="481"/>
        <end position="506"/>
    </location>
</feature>
<proteinExistence type="inferred from homology"/>
<evidence type="ECO:0000256" key="14">
    <source>
        <dbReference type="SAM" id="Phobius"/>
    </source>
</evidence>
<sequence>MLFNSWVFIGAFLPVTLGVYRLLALRPDPRLPLLWLTLASLFFYGWWNPSHVPLLLASVLFNHAAGAKLAALSRAPAGSTRPLLALGVTVNLLLIGYFKYSVFMLDNVGALAGIDFGIRAMVLPLGISFFTFQQIAYLVDAAEGGSADYGLADYCLFVAFFPQLIAGPIVHHKDLMPQFGRPENLRFSHEGFALGLAFFTVGLWKKVVLADQLATYAAPVFGAAATHALTAAEAWTGALAYSLQLYFDFSGYSDMAVGLGLLFGVRLPFNFNSPYQATDIIDFWRRWHITLSEFLRDYLYIRLGGNRHGKARRYLNLFLTMVLGGLWHGAGWTFIAWGALHGVYLIVNHGWRALRSRMGLRKGGLRKGGLREGGLGSGTRGGIWFGRGLTFLCVTVAWVFFRATSLDGAFAMLHAMTGANGWTAGPVELGSVADLFAYRHEILIASLLAVCMLAPNSQAWLLGAAGAERKGLLPRWRFTPLWAGVAACCFLFTLTRLTSVSEFIYFNF</sequence>
<evidence type="ECO:0000256" key="10">
    <source>
        <dbReference type="ARBA" id="ARBA00023136"/>
    </source>
</evidence>
<dbReference type="InterPro" id="IPR024194">
    <property type="entry name" value="Ac/AlaTfrase_AlgI/DltB"/>
</dbReference>
<reference evidence="15" key="1">
    <citation type="submission" date="2021-02" db="EMBL/GenBank/DDBJ databases">
        <title>Skermanella TT6 skin isolate.</title>
        <authorList>
            <person name="Lee K."/>
            <person name="Ganzorig M."/>
        </authorList>
    </citation>
    <scope>NUCLEOTIDE SEQUENCE</scope>
    <source>
        <strain evidence="15">TT6</strain>
    </source>
</reference>
<evidence type="ECO:0000256" key="13">
    <source>
        <dbReference type="PIRNR" id="PIRNR016636"/>
    </source>
</evidence>
<comment type="similarity">
    <text evidence="3 13">Belongs to the membrane-bound acyltransferase family.</text>
</comment>
<evidence type="ECO:0000313" key="16">
    <source>
        <dbReference type="Proteomes" id="UP000595197"/>
    </source>
</evidence>
<evidence type="ECO:0000256" key="5">
    <source>
        <dbReference type="ARBA" id="ARBA00022475"/>
    </source>
</evidence>
<feature type="transmembrane region" description="Helical" evidence="14">
    <location>
        <begin position="31"/>
        <end position="47"/>
    </location>
</feature>
<evidence type="ECO:0000256" key="2">
    <source>
        <dbReference type="ARBA" id="ARBA00005182"/>
    </source>
</evidence>
<dbReference type="PIRSF" id="PIRSF500217">
    <property type="entry name" value="AlgI"/>
    <property type="match status" value="1"/>
</dbReference>
<evidence type="ECO:0000313" key="15">
    <source>
        <dbReference type="EMBL" id="QQP93592.1"/>
    </source>
</evidence>
<name>A0ABX7BGV6_9PROT</name>
<accession>A0ABX7BGV6</accession>
<dbReference type="PANTHER" id="PTHR13285">
    <property type="entry name" value="ACYLTRANSFERASE"/>
    <property type="match status" value="1"/>
</dbReference>
<keyword evidence="9 14" id="KW-1133">Transmembrane helix</keyword>
<feature type="transmembrane region" description="Helical" evidence="14">
    <location>
        <begin position="151"/>
        <end position="171"/>
    </location>
</feature>
<comment type="subcellular location">
    <subcellularLocation>
        <location evidence="1">Cell membrane</location>
        <topology evidence="1">Multi-pass membrane protein</topology>
    </subcellularLocation>
</comment>
<dbReference type="PIRSF" id="PIRSF016636">
    <property type="entry name" value="AlgI_DltB"/>
    <property type="match status" value="1"/>
</dbReference>
<dbReference type="RefSeq" id="WP_201083275.1">
    <property type="nucleotide sequence ID" value="NZ_CP067422.1"/>
</dbReference>
<feature type="transmembrane region" description="Helical" evidence="14">
    <location>
        <begin position="317"/>
        <end position="347"/>
    </location>
</feature>
<dbReference type="PANTHER" id="PTHR13285:SF23">
    <property type="entry name" value="TEICHOIC ACID D-ALANYLTRANSFERASE"/>
    <property type="match status" value="1"/>
</dbReference>
<keyword evidence="6 13" id="KW-0808">Transferase</keyword>
<keyword evidence="11 13" id="KW-0012">Acyltransferase</keyword>
<keyword evidence="15" id="KW-0614">Plasmid</keyword>
<comment type="pathway">
    <text evidence="2">Glycan biosynthesis; alginate biosynthesis.</text>
</comment>
<dbReference type="Proteomes" id="UP000595197">
    <property type="component" value="Plasmid pTT6-2"/>
</dbReference>
<dbReference type="InterPro" id="IPR004299">
    <property type="entry name" value="MBOAT_fam"/>
</dbReference>
<dbReference type="InterPro" id="IPR028362">
    <property type="entry name" value="AlgI"/>
</dbReference>
<feature type="transmembrane region" description="Helical" evidence="14">
    <location>
        <begin position="120"/>
        <end position="139"/>
    </location>
</feature>
<keyword evidence="8" id="KW-0016">Alginate biosynthesis</keyword>
<evidence type="ECO:0000256" key="9">
    <source>
        <dbReference type="ARBA" id="ARBA00022989"/>
    </source>
</evidence>
<evidence type="ECO:0000256" key="3">
    <source>
        <dbReference type="ARBA" id="ARBA00010323"/>
    </source>
</evidence>